<dbReference type="RefSeq" id="WP_344258881.1">
    <property type="nucleotide sequence ID" value="NZ_BAAAMJ010000008.1"/>
</dbReference>
<dbReference type="Gene3D" id="2.160.20.80">
    <property type="entry name" value="E3 ubiquitin-protein ligase SopA"/>
    <property type="match status" value="1"/>
</dbReference>
<comment type="caution">
    <text evidence="2">The sequence shown here is derived from an EMBL/GenBank/DDBJ whole genome shotgun (WGS) entry which is preliminary data.</text>
</comment>
<feature type="compositionally biased region" description="Low complexity" evidence="1">
    <location>
        <begin position="231"/>
        <end position="244"/>
    </location>
</feature>
<dbReference type="InterPro" id="IPR001646">
    <property type="entry name" value="5peptide_repeat"/>
</dbReference>
<accession>A0ABN2NUG3</accession>
<evidence type="ECO:0000313" key="3">
    <source>
        <dbReference type="Proteomes" id="UP001501303"/>
    </source>
</evidence>
<proteinExistence type="predicted"/>
<gene>
    <name evidence="2" type="ORF">GCM10009716_08050</name>
</gene>
<name>A0ABN2NUG3_9ACTN</name>
<dbReference type="Pfam" id="PF00805">
    <property type="entry name" value="Pentapeptide"/>
    <property type="match status" value="2"/>
</dbReference>
<protein>
    <recommendedName>
        <fullName evidence="4">Pentapeptide repeat-containing protein</fullName>
    </recommendedName>
</protein>
<organism evidence="2 3">
    <name type="scientific">Streptomyces sodiiphilus</name>
    <dbReference type="NCBI Taxonomy" id="226217"/>
    <lineage>
        <taxon>Bacteria</taxon>
        <taxon>Bacillati</taxon>
        <taxon>Actinomycetota</taxon>
        <taxon>Actinomycetes</taxon>
        <taxon>Kitasatosporales</taxon>
        <taxon>Streptomycetaceae</taxon>
        <taxon>Streptomyces</taxon>
    </lineage>
</organism>
<keyword evidence="3" id="KW-1185">Reference proteome</keyword>
<dbReference type="EMBL" id="BAAAMJ010000008">
    <property type="protein sequence ID" value="GAA1900592.1"/>
    <property type="molecule type" value="Genomic_DNA"/>
</dbReference>
<dbReference type="Proteomes" id="UP001501303">
    <property type="component" value="Unassembled WGS sequence"/>
</dbReference>
<dbReference type="PANTHER" id="PTHR14136">
    <property type="entry name" value="BTB_POZ DOMAIN-CONTAINING PROTEIN KCTD9"/>
    <property type="match status" value="1"/>
</dbReference>
<dbReference type="InterPro" id="IPR051082">
    <property type="entry name" value="Pentapeptide-BTB/POZ_domain"/>
</dbReference>
<sequence>MTEQTSGRVTATLPDLNEPGLYLTNVTSLESGRGVVQDFRYSGADLRDLDITDARLITGLVTGLTAKRVHLHETRVDSVEFTGCDLGTAEITAGRFSRVLFRDCKLMGATLSGLTFENVVFDTCRLDYATLTGIRATGPVVFLRCVLTEAVLERCDLSHAAFDRCTLRLTDFGPGRYHRTDLSGSDLSTVRGVTNLREVLINRHQPSPPLNCFPTTGPQMESPTPPPPPTGSATGPATSSNASSDRLTVHMPRPPRKPEQLQECPLLCPVTCPVQRLGLRNVVPGAGRYTLPPRAWRSSRPQGRPPAPLLRPATAGPHLSRQLPAGVAP</sequence>
<evidence type="ECO:0000256" key="1">
    <source>
        <dbReference type="SAM" id="MobiDB-lite"/>
    </source>
</evidence>
<evidence type="ECO:0008006" key="4">
    <source>
        <dbReference type="Google" id="ProtNLM"/>
    </source>
</evidence>
<dbReference type="PANTHER" id="PTHR14136:SF17">
    <property type="entry name" value="BTB_POZ DOMAIN-CONTAINING PROTEIN KCTD9"/>
    <property type="match status" value="1"/>
</dbReference>
<feature type="region of interest" description="Disordered" evidence="1">
    <location>
        <begin position="284"/>
        <end position="329"/>
    </location>
</feature>
<evidence type="ECO:0000313" key="2">
    <source>
        <dbReference type="EMBL" id="GAA1900592.1"/>
    </source>
</evidence>
<dbReference type="SUPFAM" id="SSF141571">
    <property type="entry name" value="Pentapeptide repeat-like"/>
    <property type="match status" value="1"/>
</dbReference>
<reference evidence="2 3" key="1">
    <citation type="journal article" date="2019" name="Int. J. Syst. Evol. Microbiol.">
        <title>The Global Catalogue of Microorganisms (GCM) 10K type strain sequencing project: providing services to taxonomists for standard genome sequencing and annotation.</title>
        <authorList>
            <consortium name="The Broad Institute Genomics Platform"/>
            <consortium name="The Broad Institute Genome Sequencing Center for Infectious Disease"/>
            <person name="Wu L."/>
            <person name="Ma J."/>
        </authorList>
    </citation>
    <scope>NUCLEOTIDE SEQUENCE [LARGE SCALE GENOMIC DNA]</scope>
    <source>
        <strain evidence="2 3">JCM 13581</strain>
    </source>
</reference>
<feature type="region of interest" description="Disordered" evidence="1">
    <location>
        <begin position="204"/>
        <end position="260"/>
    </location>
</feature>